<accession>A0AAU9XDT8</accession>
<dbReference type="EMBL" id="CALNXJ010000040">
    <property type="protein sequence ID" value="CAH3145146.1"/>
    <property type="molecule type" value="Genomic_DNA"/>
</dbReference>
<dbReference type="SUPFAM" id="SSF69761">
    <property type="entry name" value="GTP cyclohydrolase I feedback regulatory protein, GFRP"/>
    <property type="match status" value="1"/>
</dbReference>
<dbReference type="Pfam" id="PF06399">
    <property type="entry name" value="GFRP"/>
    <property type="match status" value="1"/>
</dbReference>
<evidence type="ECO:0000313" key="2">
    <source>
        <dbReference type="Proteomes" id="UP001159428"/>
    </source>
</evidence>
<organism evidence="1 2">
    <name type="scientific">Pocillopora meandrina</name>
    <dbReference type="NCBI Taxonomy" id="46732"/>
    <lineage>
        <taxon>Eukaryota</taxon>
        <taxon>Metazoa</taxon>
        <taxon>Cnidaria</taxon>
        <taxon>Anthozoa</taxon>
        <taxon>Hexacorallia</taxon>
        <taxon>Scleractinia</taxon>
        <taxon>Astrocoeniina</taxon>
        <taxon>Pocilloporidae</taxon>
        <taxon>Pocillopora</taxon>
    </lineage>
</organism>
<keyword evidence="2" id="KW-1185">Reference proteome</keyword>
<dbReference type="InterPro" id="IPR036717">
    <property type="entry name" value="GFRP_sf"/>
</dbReference>
<dbReference type="GO" id="GO:0009890">
    <property type="term" value="P:negative regulation of biosynthetic process"/>
    <property type="evidence" value="ECO:0007669"/>
    <property type="project" value="InterPro"/>
</dbReference>
<dbReference type="Proteomes" id="UP001159428">
    <property type="component" value="Unassembled WGS sequence"/>
</dbReference>
<name>A0AAU9XDT8_9CNID</name>
<sequence length="105" mass="11958">MFAARPDPYQPPYVLVRTLMNTKDPDKAFSETSTYIEFWFPQKFVQHVVCGLSVELVSDGNSNNITCKTTEAPYYVLSRFKENGYRVVGVSSVGETCVWTCEYAH</sequence>
<protein>
    <submittedName>
        <fullName evidence="1">Uncharacterized protein</fullName>
    </submittedName>
</protein>
<evidence type="ECO:0000313" key="1">
    <source>
        <dbReference type="EMBL" id="CAH3145146.1"/>
    </source>
</evidence>
<proteinExistence type="predicted"/>
<gene>
    <name evidence="1" type="ORF">PMEA_00022383</name>
</gene>
<comment type="caution">
    <text evidence="1">The sequence shown here is derived from an EMBL/GenBank/DDBJ whole genome shotgun (WGS) entry which is preliminary data.</text>
</comment>
<dbReference type="InterPro" id="IPR009112">
    <property type="entry name" value="GTP_CycHdrlase_I_reg"/>
</dbReference>
<dbReference type="Gene3D" id="3.30.1410.10">
    <property type="entry name" value="GTP cyclohydrolase I feedback regulatory protein GFRP"/>
    <property type="match status" value="1"/>
</dbReference>
<dbReference type="AlphaFoldDB" id="A0AAU9XDT8"/>
<reference evidence="1 2" key="1">
    <citation type="submission" date="2022-05" db="EMBL/GenBank/DDBJ databases">
        <authorList>
            <consortium name="Genoscope - CEA"/>
            <person name="William W."/>
        </authorList>
    </citation>
    <scope>NUCLEOTIDE SEQUENCE [LARGE SCALE GENOMIC DNA]</scope>
</reference>